<dbReference type="Proteomes" id="UP000663844">
    <property type="component" value="Unassembled WGS sequence"/>
</dbReference>
<dbReference type="EMBL" id="CAJOAZ010008136">
    <property type="protein sequence ID" value="CAF4178131.1"/>
    <property type="molecule type" value="Genomic_DNA"/>
</dbReference>
<reference evidence="1" key="1">
    <citation type="submission" date="2021-02" db="EMBL/GenBank/DDBJ databases">
        <authorList>
            <person name="Nowell W R."/>
        </authorList>
    </citation>
    <scope>NUCLEOTIDE SEQUENCE</scope>
</reference>
<accession>A0A820A1J6</accession>
<comment type="caution">
    <text evidence="1">The sequence shown here is derived from an EMBL/GenBank/DDBJ whole genome shotgun (WGS) entry which is preliminary data.</text>
</comment>
<dbReference type="AlphaFoldDB" id="A0A820A1J6"/>
<feature type="non-terminal residue" evidence="1">
    <location>
        <position position="1"/>
    </location>
</feature>
<organism evidence="1 2">
    <name type="scientific">Adineta steineri</name>
    <dbReference type="NCBI Taxonomy" id="433720"/>
    <lineage>
        <taxon>Eukaryota</taxon>
        <taxon>Metazoa</taxon>
        <taxon>Spiralia</taxon>
        <taxon>Gnathifera</taxon>
        <taxon>Rotifera</taxon>
        <taxon>Eurotatoria</taxon>
        <taxon>Bdelloidea</taxon>
        <taxon>Adinetida</taxon>
        <taxon>Adinetidae</taxon>
        <taxon>Adineta</taxon>
    </lineage>
</organism>
<name>A0A820A1J6_9BILA</name>
<proteinExistence type="predicted"/>
<gene>
    <name evidence="1" type="ORF">OXD698_LOCUS39567</name>
</gene>
<sequence length="46" mass="5242">VIRCGDLKLKAPFPKVNTIQTYWEFRVEPNEIVSVGPSSYVSDDEN</sequence>
<evidence type="ECO:0000313" key="2">
    <source>
        <dbReference type="Proteomes" id="UP000663844"/>
    </source>
</evidence>
<evidence type="ECO:0000313" key="1">
    <source>
        <dbReference type="EMBL" id="CAF4178131.1"/>
    </source>
</evidence>
<protein>
    <submittedName>
        <fullName evidence="1">Uncharacterized protein</fullName>
    </submittedName>
</protein>